<organism evidence="4">
    <name type="scientific">Lygus hesperus</name>
    <name type="common">Western plant bug</name>
    <dbReference type="NCBI Taxonomy" id="30085"/>
    <lineage>
        <taxon>Eukaryota</taxon>
        <taxon>Metazoa</taxon>
        <taxon>Ecdysozoa</taxon>
        <taxon>Arthropoda</taxon>
        <taxon>Hexapoda</taxon>
        <taxon>Insecta</taxon>
        <taxon>Pterygota</taxon>
        <taxon>Neoptera</taxon>
        <taxon>Paraneoptera</taxon>
        <taxon>Hemiptera</taxon>
        <taxon>Heteroptera</taxon>
        <taxon>Panheteroptera</taxon>
        <taxon>Cimicomorpha</taxon>
        <taxon>Miridae</taxon>
        <taxon>Mirini</taxon>
        <taxon>Lygus</taxon>
    </lineage>
</organism>
<proteinExistence type="inferred from homology"/>
<name>A0A0A9YAZ0_LYGHE</name>
<feature type="coiled-coil region" evidence="3">
    <location>
        <begin position="63"/>
        <end position="114"/>
    </location>
</feature>
<comment type="similarity">
    <text evidence="1">Belongs to the OPA3 family.</text>
</comment>
<dbReference type="EMBL" id="GBHO01015341">
    <property type="protein sequence ID" value="JAG28263.1"/>
    <property type="molecule type" value="Transcribed_RNA"/>
</dbReference>
<dbReference type="GO" id="GO:0019216">
    <property type="term" value="P:regulation of lipid metabolic process"/>
    <property type="evidence" value="ECO:0007669"/>
    <property type="project" value="TreeGrafter"/>
</dbReference>
<evidence type="ECO:0000313" key="4">
    <source>
        <dbReference type="EMBL" id="JAG28263.1"/>
    </source>
</evidence>
<dbReference type="AlphaFoldDB" id="A0A0A9YAZ0"/>
<evidence type="ECO:0000256" key="2">
    <source>
        <dbReference type="ARBA" id="ARBA00023054"/>
    </source>
</evidence>
<feature type="non-terminal residue" evidence="4">
    <location>
        <position position="1"/>
    </location>
</feature>
<reference evidence="4" key="2">
    <citation type="submission" date="2014-07" db="EMBL/GenBank/DDBJ databases">
        <authorList>
            <person name="Hull J."/>
        </authorList>
    </citation>
    <scope>NUCLEOTIDE SEQUENCE</scope>
</reference>
<dbReference type="GO" id="GO:0005739">
    <property type="term" value="C:mitochondrion"/>
    <property type="evidence" value="ECO:0007669"/>
    <property type="project" value="TreeGrafter"/>
</dbReference>
<keyword evidence="2 3" id="KW-0175">Coiled coil</keyword>
<accession>A0A0A9YAZ0</accession>
<dbReference type="PANTHER" id="PTHR12499">
    <property type="entry name" value="OPTIC ATROPHY 3 PROTEIN OPA3"/>
    <property type="match status" value="1"/>
</dbReference>
<evidence type="ECO:0000256" key="3">
    <source>
        <dbReference type="SAM" id="Coils"/>
    </source>
</evidence>
<sequence length="186" mass="21165">ALNAYGQFHHRTVTRIQARSKNLHIKNIKPLVEEEAVQLAVDIASETLVVFVSIATVVAEITRKQMVDKRHALEQRLMQEEQQRERELQALEKEKALRERLHQLENQLILLETSNIADISECLNTSIDISRRALALSAGTQSDDVARLQSEFRVLQDNVLRIRNRCRGRVEAIPTTVSTIAVPATR</sequence>
<reference evidence="4" key="1">
    <citation type="journal article" date="2014" name="PLoS ONE">
        <title>Transcriptome-Based Identification of ABC Transporters in the Western Tarnished Plant Bug Lygus hesperus.</title>
        <authorList>
            <person name="Hull J.J."/>
            <person name="Chaney K."/>
            <person name="Geib S.M."/>
            <person name="Fabrick J.A."/>
            <person name="Brent C.S."/>
            <person name="Walsh D."/>
            <person name="Lavine L.C."/>
        </authorList>
    </citation>
    <scope>NUCLEOTIDE SEQUENCE</scope>
</reference>
<dbReference type="InterPro" id="IPR010754">
    <property type="entry name" value="OPA3-like"/>
</dbReference>
<protein>
    <submittedName>
        <fullName evidence="4">Uncharacterized protein</fullName>
    </submittedName>
</protein>
<gene>
    <name evidence="4" type="ORF">CM83_100978</name>
</gene>
<dbReference type="Pfam" id="PF07047">
    <property type="entry name" value="OPA3"/>
    <property type="match status" value="1"/>
</dbReference>
<dbReference type="PANTHER" id="PTHR12499:SF0">
    <property type="entry name" value="OPTIC ATROPHY 3 PROTEIN"/>
    <property type="match status" value="1"/>
</dbReference>
<evidence type="ECO:0000256" key="1">
    <source>
        <dbReference type="ARBA" id="ARBA00007584"/>
    </source>
</evidence>